<dbReference type="Proteomes" id="UP000215914">
    <property type="component" value="Unassembled WGS sequence"/>
</dbReference>
<proteinExistence type="predicted"/>
<dbReference type="EMBL" id="MNCJ02000316">
    <property type="protein sequence ID" value="KAF5820688.1"/>
    <property type="molecule type" value="Genomic_DNA"/>
</dbReference>
<reference evidence="1" key="1">
    <citation type="journal article" date="2017" name="Nature">
        <title>The sunflower genome provides insights into oil metabolism, flowering and Asterid evolution.</title>
        <authorList>
            <person name="Badouin H."/>
            <person name="Gouzy J."/>
            <person name="Grassa C.J."/>
            <person name="Murat F."/>
            <person name="Staton S.E."/>
            <person name="Cottret L."/>
            <person name="Lelandais-Briere C."/>
            <person name="Owens G.L."/>
            <person name="Carrere S."/>
            <person name="Mayjonade B."/>
            <person name="Legrand L."/>
            <person name="Gill N."/>
            <person name="Kane N.C."/>
            <person name="Bowers J.E."/>
            <person name="Hubner S."/>
            <person name="Bellec A."/>
            <person name="Berard A."/>
            <person name="Berges H."/>
            <person name="Blanchet N."/>
            <person name="Boniface M.C."/>
            <person name="Brunel D."/>
            <person name="Catrice O."/>
            <person name="Chaidir N."/>
            <person name="Claudel C."/>
            <person name="Donnadieu C."/>
            <person name="Faraut T."/>
            <person name="Fievet G."/>
            <person name="Helmstetter N."/>
            <person name="King M."/>
            <person name="Knapp S.J."/>
            <person name="Lai Z."/>
            <person name="Le Paslier M.C."/>
            <person name="Lippi Y."/>
            <person name="Lorenzon L."/>
            <person name="Mandel J.R."/>
            <person name="Marage G."/>
            <person name="Marchand G."/>
            <person name="Marquand E."/>
            <person name="Bret-Mestries E."/>
            <person name="Morien E."/>
            <person name="Nambeesan S."/>
            <person name="Nguyen T."/>
            <person name="Pegot-Espagnet P."/>
            <person name="Pouilly N."/>
            <person name="Raftis F."/>
            <person name="Sallet E."/>
            <person name="Schiex T."/>
            <person name="Thomas J."/>
            <person name="Vandecasteele C."/>
            <person name="Vares D."/>
            <person name="Vear F."/>
            <person name="Vautrin S."/>
            <person name="Crespi M."/>
            <person name="Mangin B."/>
            <person name="Burke J.M."/>
            <person name="Salse J."/>
            <person name="Munos S."/>
            <person name="Vincourt P."/>
            <person name="Rieseberg L.H."/>
            <person name="Langlade N.B."/>
        </authorList>
    </citation>
    <scope>NUCLEOTIDE SEQUENCE</scope>
    <source>
        <tissue evidence="1">Leaves</tissue>
    </source>
</reference>
<comment type="caution">
    <text evidence="1">The sequence shown here is derived from an EMBL/GenBank/DDBJ whole genome shotgun (WGS) entry which is preliminary data.</text>
</comment>
<dbReference type="Gramene" id="mRNA:HanXRQr2_Chr01g0004981">
    <property type="protein sequence ID" value="mRNA:HanXRQr2_Chr01g0004981"/>
    <property type="gene ID" value="HanXRQr2_Chr01g0004981"/>
</dbReference>
<reference evidence="1" key="2">
    <citation type="submission" date="2020-06" db="EMBL/GenBank/DDBJ databases">
        <title>Helianthus annuus Genome sequencing and assembly Release 2.</title>
        <authorList>
            <person name="Gouzy J."/>
            <person name="Langlade N."/>
            <person name="Munos S."/>
        </authorList>
    </citation>
    <scope>NUCLEOTIDE SEQUENCE</scope>
    <source>
        <tissue evidence="1">Leaves</tissue>
    </source>
</reference>
<evidence type="ECO:0000313" key="2">
    <source>
        <dbReference type="Proteomes" id="UP000215914"/>
    </source>
</evidence>
<name>A0A9K3P383_HELAN</name>
<gene>
    <name evidence="1" type="ORF">HanXRQr2_Chr01g0004981</name>
</gene>
<sequence>MRLLNSSLTAVYAGVTSLVNTLPESMMVPAPLLGLRAKAVGGMLTSLGPTLIPMSLT</sequence>
<evidence type="ECO:0000313" key="1">
    <source>
        <dbReference type="EMBL" id="KAF5820688.1"/>
    </source>
</evidence>
<organism evidence="1 2">
    <name type="scientific">Helianthus annuus</name>
    <name type="common">Common sunflower</name>
    <dbReference type="NCBI Taxonomy" id="4232"/>
    <lineage>
        <taxon>Eukaryota</taxon>
        <taxon>Viridiplantae</taxon>
        <taxon>Streptophyta</taxon>
        <taxon>Embryophyta</taxon>
        <taxon>Tracheophyta</taxon>
        <taxon>Spermatophyta</taxon>
        <taxon>Magnoliopsida</taxon>
        <taxon>eudicotyledons</taxon>
        <taxon>Gunneridae</taxon>
        <taxon>Pentapetalae</taxon>
        <taxon>asterids</taxon>
        <taxon>campanulids</taxon>
        <taxon>Asterales</taxon>
        <taxon>Asteraceae</taxon>
        <taxon>Asteroideae</taxon>
        <taxon>Heliantheae alliance</taxon>
        <taxon>Heliantheae</taxon>
        <taxon>Helianthus</taxon>
    </lineage>
</organism>
<protein>
    <submittedName>
        <fullName evidence="1">Uncharacterized protein</fullName>
    </submittedName>
</protein>
<keyword evidence="2" id="KW-1185">Reference proteome</keyword>
<dbReference type="AlphaFoldDB" id="A0A9K3P383"/>
<accession>A0A9K3P383</accession>